<proteinExistence type="predicted"/>
<dbReference type="GO" id="GO:0006281">
    <property type="term" value="P:DNA repair"/>
    <property type="evidence" value="ECO:0007669"/>
    <property type="project" value="InterPro"/>
</dbReference>
<name>A0A7J3VTA1_CALS0</name>
<gene>
    <name evidence="2" type="ORF">ENM31_03450</name>
</gene>
<reference evidence="2" key="1">
    <citation type="journal article" date="2020" name="mSystems">
        <title>Genome- and Community-Level Interaction Insights into Carbon Utilization and Element Cycling Functions of Hydrothermarchaeota in Hydrothermal Sediment.</title>
        <authorList>
            <person name="Zhou Z."/>
            <person name="Liu Y."/>
            <person name="Xu W."/>
            <person name="Pan J."/>
            <person name="Luo Z.H."/>
            <person name="Li M."/>
        </authorList>
    </citation>
    <scope>NUCLEOTIDE SEQUENCE [LARGE SCALE GENOMIC DNA]</scope>
    <source>
        <strain evidence="2">SpSt-1074</strain>
    </source>
</reference>
<evidence type="ECO:0000259" key="1">
    <source>
        <dbReference type="PROSITE" id="PS50162"/>
    </source>
</evidence>
<dbReference type="AlphaFoldDB" id="A0A7J3VTA1"/>
<dbReference type="Gene3D" id="3.40.50.300">
    <property type="entry name" value="P-loop containing nucleotide triphosphate hydrolases"/>
    <property type="match status" value="1"/>
</dbReference>
<feature type="domain" description="RecA family profile 1" evidence="1">
    <location>
        <begin position="1"/>
        <end position="156"/>
    </location>
</feature>
<dbReference type="GO" id="GO:0140664">
    <property type="term" value="F:ATP-dependent DNA damage sensor activity"/>
    <property type="evidence" value="ECO:0007669"/>
    <property type="project" value="InterPro"/>
</dbReference>
<comment type="caution">
    <text evidence="2">The sequence shown here is derived from an EMBL/GenBank/DDBJ whole genome shotgun (WGS) entry which is preliminary data.</text>
</comment>
<organism evidence="2">
    <name type="scientific">Caldiarchaeum subterraneum</name>
    <dbReference type="NCBI Taxonomy" id="311458"/>
    <lineage>
        <taxon>Archaea</taxon>
        <taxon>Nitrososphaerota</taxon>
        <taxon>Candidatus Caldarchaeales</taxon>
        <taxon>Candidatus Caldarchaeaceae</taxon>
        <taxon>Candidatus Caldarchaeum</taxon>
    </lineage>
</organism>
<dbReference type="EMBL" id="DRXH01000118">
    <property type="protein sequence ID" value="HHM44337.1"/>
    <property type="molecule type" value="Genomic_DNA"/>
</dbReference>
<dbReference type="Pfam" id="PF00154">
    <property type="entry name" value="RecA_N"/>
    <property type="match status" value="1"/>
</dbReference>
<protein>
    <recommendedName>
        <fullName evidence="1">RecA family profile 1 domain-containing protein</fullName>
    </recommendedName>
</protein>
<dbReference type="SUPFAM" id="SSF52540">
    <property type="entry name" value="P-loop containing nucleoside triphosphate hydrolases"/>
    <property type="match status" value="1"/>
</dbReference>
<dbReference type="GO" id="GO:0003677">
    <property type="term" value="F:DNA binding"/>
    <property type="evidence" value="ECO:0007669"/>
    <property type="project" value="InterPro"/>
</dbReference>
<dbReference type="InterPro" id="IPR003593">
    <property type="entry name" value="AAA+_ATPase"/>
</dbReference>
<dbReference type="InterPro" id="IPR027417">
    <property type="entry name" value="P-loop_NTPase"/>
</dbReference>
<dbReference type="PROSITE" id="PS50162">
    <property type="entry name" value="RECA_2"/>
    <property type="match status" value="1"/>
</dbReference>
<dbReference type="InterPro" id="IPR020588">
    <property type="entry name" value="RecA_ATP-bd"/>
</dbReference>
<accession>A0A7J3VTA1</accession>
<dbReference type="SMART" id="SM00382">
    <property type="entry name" value="AAA"/>
    <property type="match status" value="1"/>
</dbReference>
<dbReference type="GO" id="GO:0005524">
    <property type="term" value="F:ATP binding"/>
    <property type="evidence" value="ECO:0007669"/>
    <property type="project" value="InterPro"/>
</dbReference>
<evidence type="ECO:0000313" key="2">
    <source>
        <dbReference type="EMBL" id="HHM44337.1"/>
    </source>
</evidence>
<sequence length="216" mass="24039">MAGPDTSVQDLFTADFKPSRVYLLYGDENTGKTTLLLTAASKLMAKGRRVVWVDCGARLHPQRLKQLVEPAHLDMMYVAQPRTFKQQLTSITNIHDRPPADTKLVVCDDFTHLHRLELTGKPSQDLPVYEALAFQAALLKDLAIERSIPAVVVGLVHEIPALSITAPVAGRIVSYWSDCVVKLTRKNSLREAVEEKPGARARRFTITEKGLQALDR</sequence>
<dbReference type="InterPro" id="IPR049428">
    <property type="entry name" value="RecA-like_N"/>
</dbReference>